<dbReference type="OrthoDB" id="2348573at2759"/>
<dbReference type="Proteomes" id="UP000789396">
    <property type="component" value="Unassembled WGS sequence"/>
</dbReference>
<gene>
    <name evidence="2" type="ORF">RFULGI_LOCUS5380</name>
</gene>
<feature type="compositionally biased region" description="Polar residues" evidence="1">
    <location>
        <begin position="230"/>
        <end position="245"/>
    </location>
</feature>
<evidence type="ECO:0000256" key="1">
    <source>
        <dbReference type="SAM" id="MobiDB-lite"/>
    </source>
</evidence>
<name>A0A9N9BMC3_9GLOM</name>
<organism evidence="2 3">
    <name type="scientific">Racocetra fulgida</name>
    <dbReference type="NCBI Taxonomy" id="60492"/>
    <lineage>
        <taxon>Eukaryota</taxon>
        <taxon>Fungi</taxon>
        <taxon>Fungi incertae sedis</taxon>
        <taxon>Mucoromycota</taxon>
        <taxon>Glomeromycotina</taxon>
        <taxon>Glomeromycetes</taxon>
        <taxon>Diversisporales</taxon>
        <taxon>Gigasporaceae</taxon>
        <taxon>Racocetra</taxon>
    </lineage>
</organism>
<sequence length="251" mass="27359">MTVTNCIDRGDYYLQCLQEPHTYCNILDTPQAKNPASSTPSTLVEKTRGSFQTSLQNASFQNASFQNPSVPTNIDNHSTQITSIQQSTIFSQQTLSNTYLINQNQVAFNPLGLQQIIRPGQGVAQGVQPVNFVQPVQQPPYIMAATGTPQIFMRPTQIYALQHYQPINLQGVNAPQPTTMQPLPPGTRPIAIGNTSNSISTTDDNTSRAGRPNASINPINRVSGGAIRPSHQSIAPQITNRNPPTIQKDPQ</sequence>
<proteinExistence type="predicted"/>
<keyword evidence="3" id="KW-1185">Reference proteome</keyword>
<comment type="caution">
    <text evidence="2">The sequence shown here is derived from an EMBL/GenBank/DDBJ whole genome shotgun (WGS) entry which is preliminary data.</text>
</comment>
<protein>
    <submittedName>
        <fullName evidence="2">15641_t:CDS:1</fullName>
    </submittedName>
</protein>
<feature type="compositionally biased region" description="Low complexity" evidence="1">
    <location>
        <begin position="194"/>
        <end position="204"/>
    </location>
</feature>
<evidence type="ECO:0000313" key="2">
    <source>
        <dbReference type="EMBL" id="CAG8569068.1"/>
    </source>
</evidence>
<dbReference type="AlphaFoldDB" id="A0A9N9BMC3"/>
<dbReference type="EMBL" id="CAJVPZ010006060">
    <property type="protein sequence ID" value="CAG8569068.1"/>
    <property type="molecule type" value="Genomic_DNA"/>
</dbReference>
<feature type="region of interest" description="Disordered" evidence="1">
    <location>
        <begin position="192"/>
        <end position="251"/>
    </location>
</feature>
<reference evidence="2" key="1">
    <citation type="submission" date="2021-06" db="EMBL/GenBank/DDBJ databases">
        <authorList>
            <person name="Kallberg Y."/>
            <person name="Tangrot J."/>
            <person name="Rosling A."/>
        </authorList>
    </citation>
    <scope>NUCLEOTIDE SEQUENCE</scope>
    <source>
        <strain evidence="2">IN212</strain>
    </source>
</reference>
<evidence type="ECO:0000313" key="3">
    <source>
        <dbReference type="Proteomes" id="UP000789396"/>
    </source>
</evidence>
<accession>A0A9N9BMC3</accession>